<proteinExistence type="inferred from homology"/>
<accession>A0A9P4IBU1</accession>
<evidence type="ECO:0000256" key="7">
    <source>
        <dbReference type="ARBA" id="ARBA00022857"/>
    </source>
</evidence>
<dbReference type="FunFam" id="3.40.50.720:FF:000158">
    <property type="entry name" value="Zinc-binding alcohol dehydrogenase"/>
    <property type="match status" value="1"/>
</dbReference>
<dbReference type="InterPro" id="IPR013149">
    <property type="entry name" value="ADH-like_C"/>
</dbReference>
<dbReference type="CDD" id="cd05283">
    <property type="entry name" value="CAD1"/>
    <property type="match status" value="1"/>
</dbReference>
<evidence type="ECO:0000256" key="3">
    <source>
        <dbReference type="ARBA" id="ARBA00011738"/>
    </source>
</evidence>
<keyword evidence="6 11" id="KW-0862">Zinc</keyword>
<evidence type="ECO:0000256" key="10">
    <source>
        <dbReference type="ARBA" id="ARBA00050997"/>
    </source>
</evidence>
<dbReference type="GO" id="GO:0008106">
    <property type="term" value="F:alcohol dehydrogenase (NADP+) activity"/>
    <property type="evidence" value="ECO:0007669"/>
    <property type="project" value="UniProtKB-EC"/>
</dbReference>
<name>A0A9P4IBU1_9PEZI</name>
<dbReference type="Gene3D" id="3.40.50.720">
    <property type="entry name" value="NAD(P)-binding Rossmann-like Domain"/>
    <property type="match status" value="1"/>
</dbReference>
<dbReference type="PANTHER" id="PTHR42683">
    <property type="entry name" value="ALDEHYDE REDUCTASE"/>
    <property type="match status" value="1"/>
</dbReference>
<reference evidence="14" key="1">
    <citation type="journal article" date="2020" name="Stud. Mycol.">
        <title>101 Dothideomycetes genomes: a test case for predicting lifestyles and emergence of pathogens.</title>
        <authorList>
            <person name="Haridas S."/>
            <person name="Albert R."/>
            <person name="Binder M."/>
            <person name="Bloem J."/>
            <person name="Labutti K."/>
            <person name="Salamov A."/>
            <person name="Andreopoulos B."/>
            <person name="Baker S."/>
            <person name="Barry K."/>
            <person name="Bills G."/>
            <person name="Bluhm B."/>
            <person name="Cannon C."/>
            <person name="Castanera R."/>
            <person name="Culley D."/>
            <person name="Daum C."/>
            <person name="Ezra D."/>
            <person name="Gonzalez J."/>
            <person name="Henrissat B."/>
            <person name="Kuo A."/>
            <person name="Liang C."/>
            <person name="Lipzen A."/>
            <person name="Lutzoni F."/>
            <person name="Magnuson J."/>
            <person name="Mondo S."/>
            <person name="Nolan M."/>
            <person name="Ohm R."/>
            <person name="Pangilinan J."/>
            <person name="Park H.-J."/>
            <person name="Ramirez L."/>
            <person name="Alfaro M."/>
            <person name="Sun H."/>
            <person name="Tritt A."/>
            <person name="Yoshinaga Y."/>
            <person name="Zwiers L.-H."/>
            <person name="Turgeon B."/>
            <person name="Goodwin S."/>
            <person name="Spatafora J."/>
            <person name="Crous P."/>
            <person name="Grigoriev I."/>
        </authorList>
    </citation>
    <scope>NUCLEOTIDE SEQUENCE</scope>
    <source>
        <strain evidence="14">CBS 133067</strain>
    </source>
</reference>
<evidence type="ECO:0000259" key="13">
    <source>
        <dbReference type="Pfam" id="PF08240"/>
    </source>
</evidence>
<evidence type="ECO:0000256" key="9">
    <source>
        <dbReference type="ARBA" id="ARBA00024074"/>
    </source>
</evidence>
<dbReference type="EMBL" id="ML978129">
    <property type="protein sequence ID" value="KAF2096503.1"/>
    <property type="molecule type" value="Genomic_DNA"/>
</dbReference>
<dbReference type="EC" id="1.1.1.2" evidence="9"/>
<dbReference type="Proteomes" id="UP000799772">
    <property type="component" value="Unassembled WGS sequence"/>
</dbReference>
<keyword evidence="8" id="KW-0560">Oxidoreductase</keyword>
<organism evidence="14 15">
    <name type="scientific">Rhizodiscina lignyota</name>
    <dbReference type="NCBI Taxonomy" id="1504668"/>
    <lineage>
        <taxon>Eukaryota</taxon>
        <taxon>Fungi</taxon>
        <taxon>Dikarya</taxon>
        <taxon>Ascomycota</taxon>
        <taxon>Pezizomycotina</taxon>
        <taxon>Dothideomycetes</taxon>
        <taxon>Pleosporomycetidae</taxon>
        <taxon>Aulographales</taxon>
        <taxon>Rhizodiscinaceae</taxon>
        <taxon>Rhizodiscina</taxon>
    </lineage>
</organism>
<dbReference type="InterPro" id="IPR011032">
    <property type="entry name" value="GroES-like_sf"/>
</dbReference>
<dbReference type="PROSITE" id="PS00059">
    <property type="entry name" value="ADH_ZINC"/>
    <property type="match status" value="1"/>
</dbReference>
<keyword evidence="4" id="KW-0597">Phosphoprotein</keyword>
<dbReference type="GO" id="GO:0008270">
    <property type="term" value="F:zinc ion binding"/>
    <property type="evidence" value="ECO:0007669"/>
    <property type="project" value="InterPro"/>
</dbReference>
<comment type="cofactor">
    <cofactor evidence="1 11">
        <name>Zn(2+)</name>
        <dbReference type="ChEBI" id="CHEBI:29105"/>
    </cofactor>
</comment>
<feature type="domain" description="Alcohol dehydrogenase-like N-terminal" evidence="13">
    <location>
        <begin position="45"/>
        <end position="161"/>
    </location>
</feature>
<evidence type="ECO:0000256" key="4">
    <source>
        <dbReference type="ARBA" id="ARBA00022553"/>
    </source>
</evidence>
<keyword evidence="7" id="KW-0521">NADP</keyword>
<dbReference type="Gene3D" id="3.90.180.10">
    <property type="entry name" value="Medium-chain alcohol dehydrogenases, catalytic domain"/>
    <property type="match status" value="1"/>
</dbReference>
<keyword evidence="15" id="KW-1185">Reference proteome</keyword>
<evidence type="ECO:0000256" key="6">
    <source>
        <dbReference type="ARBA" id="ARBA00022833"/>
    </source>
</evidence>
<comment type="caution">
    <text evidence="14">The sequence shown here is derived from an EMBL/GenBank/DDBJ whole genome shotgun (WGS) entry which is preliminary data.</text>
</comment>
<dbReference type="Pfam" id="PF00107">
    <property type="entry name" value="ADH_zinc_N"/>
    <property type="match status" value="1"/>
</dbReference>
<dbReference type="AlphaFoldDB" id="A0A9P4IBU1"/>
<feature type="domain" description="Alcohol dehydrogenase-like C-terminal" evidence="12">
    <location>
        <begin position="200"/>
        <end position="326"/>
    </location>
</feature>
<gene>
    <name evidence="14" type="ORF">NA57DRAFT_42797</name>
</gene>
<dbReference type="GO" id="GO:0006066">
    <property type="term" value="P:alcohol metabolic process"/>
    <property type="evidence" value="ECO:0007669"/>
    <property type="project" value="UniProtKB-ARBA"/>
</dbReference>
<dbReference type="InterPro" id="IPR002328">
    <property type="entry name" value="ADH_Zn_CS"/>
</dbReference>
<evidence type="ECO:0000256" key="1">
    <source>
        <dbReference type="ARBA" id="ARBA00001947"/>
    </source>
</evidence>
<dbReference type="Pfam" id="PF08240">
    <property type="entry name" value="ADH_N"/>
    <property type="match status" value="1"/>
</dbReference>
<evidence type="ECO:0000259" key="12">
    <source>
        <dbReference type="Pfam" id="PF00107"/>
    </source>
</evidence>
<dbReference type="OrthoDB" id="1879366at2759"/>
<comment type="similarity">
    <text evidence="2 11">Belongs to the zinc-containing alcohol dehydrogenase family.</text>
</comment>
<dbReference type="InterPro" id="IPR013154">
    <property type="entry name" value="ADH-like_N"/>
</dbReference>
<dbReference type="SUPFAM" id="SSF51735">
    <property type="entry name" value="NAD(P)-binding Rossmann-fold domains"/>
    <property type="match status" value="1"/>
</dbReference>
<keyword evidence="5 11" id="KW-0479">Metal-binding</keyword>
<dbReference type="SUPFAM" id="SSF50129">
    <property type="entry name" value="GroES-like"/>
    <property type="match status" value="1"/>
</dbReference>
<dbReference type="InterPro" id="IPR036291">
    <property type="entry name" value="NAD(P)-bd_dom_sf"/>
</dbReference>
<protein>
    <recommendedName>
        <fullName evidence="9">alcohol dehydrogenase (NADP(+))</fullName>
        <ecNumber evidence="9">1.1.1.2</ecNumber>
    </recommendedName>
</protein>
<evidence type="ECO:0000256" key="11">
    <source>
        <dbReference type="RuleBase" id="RU361277"/>
    </source>
</evidence>
<comment type="catalytic activity">
    <reaction evidence="10">
        <text>a primary alcohol + NADP(+) = an aldehyde + NADPH + H(+)</text>
        <dbReference type="Rhea" id="RHEA:15937"/>
        <dbReference type="ChEBI" id="CHEBI:15378"/>
        <dbReference type="ChEBI" id="CHEBI:15734"/>
        <dbReference type="ChEBI" id="CHEBI:17478"/>
        <dbReference type="ChEBI" id="CHEBI:57783"/>
        <dbReference type="ChEBI" id="CHEBI:58349"/>
        <dbReference type="EC" id="1.1.1.2"/>
    </reaction>
    <physiologicalReaction direction="left-to-right" evidence="10">
        <dbReference type="Rhea" id="RHEA:15938"/>
    </physiologicalReaction>
    <physiologicalReaction direction="right-to-left" evidence="10">
        <dbReference type="Rhea" id="RHEA:15939"/>
    </physiologicalReaction>
</comment>
<evidence type="ECO:0000256" key="8">
    <source>
        <dbReference type="ARBA" id="ARBA00023002"/>
    </source>
</evidence>
<evidence type="ECO:0000256" key="2">
    <source>
        <dbReference type="ARBA" id="ARBA00008072"/>
    </source>
</evidence>
<dbReference type="InterPro" id="IPR047109">
    <property type="entry name" value="CAD-like"/>
</dbReference>
<evidence type="ECO:0000313" key="14">
    <source>
        <dbReference type="EMBL" id="KAF2096503.1"/>
    </source>
</evidence>
<comment type="subunit">
    <text evidence="3">Homodimer.</text>
</comment>
<evidence type="ECO:0000313" key="15">
    <source>
        <dbReference type="Proteomes" id="UP000799772"/>
    </source>
</evidence>
<evidence type="ECO:0000256" key="5">
    <source>
        <dbReference type="ARBA" id="ARBA00022723"/>
    </source>
</evidence>
<sequence length="374" mass="41077">MGYPDTATGFMHVDAKNWTKFEKQEIEHRANFSVVKFPLKPFEDSDIDVAIDCCGVCGSDVHKISGGWGDHHIPLCVGHEIIGRAVKVGPSVSWCKVGDRVGVGAQIAADLTCKNCKAGEENYCPNGVDTYDSAYPDGTISQGGYSSHVRAHQQFVFPIPEKLSSEDAAPMMCAGLTVFSPLKRLGCGPGKHVAVVGIGGLGHYAVLFAAAMGAEVTAISHSPSKKDDAYKLGAKNFISQKDDPKWFEKYPFEFDYIINTAKAVDTFNLKMFLSTLKVMGKFHNVGMPEHALPELHFQDFAGNGSYIGTSHIGNRTEMLEMLQLAAEKGVKSWVQEVEISPEGCKEVVERVYNNENVRYRLCLTNYDKAFGKRY</sequence>